<dbReference type="Gene3D" id="3.40.50.720">
    <property type="entry name" value="NAD(P)-binding Rossmann-like Domain"/>
    <property type="match status" value="1"/>
</dbReference>
<keyword evidence="4" id="KW-1185">Reference proteome</keyword>
<comment type="similarity">
    <text evidence="1">Belongs to the short-chain dehydrogenases/reductases (SDR) family.</text>
</comment>
<gene>
    <name evidence="3" type="ORF">MZV50_04185</name>
</gene>
<dbReference type="EMBL" id="CP096040">
    <property type="protein sequence ID" value="USQ96785.1"/>
    <property type="molecule type" value="Genomic_DNA"/>
</dbReference>
<reference evidence="3 4" key="1">
    <citation type="submission" date="2022-04" db="EMBL/GenBank/DDBJ databases">
        <title>Genome sequence of soybean root-associated Caulobacter segnis RL271.</title>
        <authorList>
            <person name="Longley R."/>
            <person name="Bonito G."/>
            <person name="Trigodet F."/>
            <person name="Crosson S."/>
            <person name="Fiebig A."/>
        </authorList>
    </citation>
    <scope>NUCLEOTIDE SEQUENCE [LARGE SCALE GENOMIC DNA]</scope>
    <source>
        <strain evidence="3 4">RL271</strain>
    </source>
</reference>
<dbReference type="PRINTS" id="PR00080">
    <property type="entry name" value="SDRFAMILY"/>
</dbReference>
<evidence type="ECO:0000313" key="3">
    <source>
        <dbReference type="EMBL" id="USQ96785.1"/>
    </source>
</evidence>
<dbReference type="SUPFAM" id="SSF51735">
    <property type="entry name" value="NAD(P)-binding Rossmann-fold domains"/>
    <property type="match status" value="1"/>
</dbReference>
<proteinExistence type="inferred from homology"/>
<evidence type="ECO:0000313" key="4">
    <source>
        <dbReference type="Proteomes" id="UP001057520"/>
    </source>
</evidence>
<evidence type="ECO:0000256" key="2">
    <source>
        <dbReference type="ARBA" id="ARBA00023002"/>
    </source>
</evidence>
<dbReference type="Pfam" id="PF13561">
    <property type="entry name" value="adh_short_C2"/>
    <property type="match status" value="1"/>
</dbReference>
<dbReference type="PRINTS" id="PR00081">
    <property type="entry name" value="GDHRDH"/>
</dbReference>
<name>A0ABY4ZVR1_9CAUL</name>
<dbReference type="NCBIfam" id="NF006597">
    <property type="entry name" value="PRK09134.1"/>
    <property type="match status" value="1"/>
</dbReference>
<evidence type="ECO:0000256" key="1">
    <source>
        <dbReference type="ARBA" id="ARBA00006484"/>
    </source>
</evidence>
<dbReference type="InterPro" id="IPR036291">
    <property type="entry name" value="NAD(P)-bd_dom_sf"/>
</dbReference>
<dbReference type="InterPro" id="IPR002347">
    <property type="entry name" value="SDR_fam"/>
</dbReference>
<dbReference type="Proteomes" id="UP001057520">
    <property type="component" value="Chromosome"/>
</dbReference>
<accession>A0ABY4ZVR1</accession>
<sequence>MTRTARGAALVTGAGRRIGQALALEAARAGYDVAVHHRASADEAEGTAQAVRALGRRAVLVQADLSDEAATRCLIDQAARQIGPVTLLVNSASAFEDDRVGGLSRATWDLHLETNLRAPIVLAEAFAAALPEGAPGLVVNIVDQRVLRPNPQFFSYSLAKAGLWWATRTLAQALAPRIRVNAIGPGPTLPSTHQAPGEFEAEAAGTPLQRAATPDEVAAALRYLIDAPSVTGQMIAVDGGQHLGWQTPDIVAP</sequence>
<protein>
    <submittedName>
        <fullName evidence="3">SDR family oxidoreductase</fullName>
    </submittedName>
</protein>
<dbReference type="PANTHER" id="PTHR43639:SF1">
    <property type="entry name" value="SHORT-CHAIN DEHYDROGENASE_REDUCTASE FAMILY PROTEIN"/>
    <property type="match status" value="1"/>
</dbReference>
<keyword evidence="2" id="KW-0560">Oxidoreductase</keyword>
<organism evidence="3 4">
    <name type="scientific">Caulobacter segnis</name>
    <dbReference type="NCBI Taxonomy" id="88688"/>
    <lineage>
        <taxon>Bacteria</taxon>
        <taxon>Pseudomonadati</taxon>
        <taxon>Pseudomonadota</taxon>
        <taxon>Alphaproteobacteria</taxon>
        <taxon>Caulobacterales</taxon>
        <taxon>Caulobacteraceae</taxon>
        <taxon>Caulobacter</taxon>
    </lineage>
</organism>
<dbReference type="PANTHER" id="PTHR43639">
    <property type="entry name" value="OXIDOREDUCTASE, SHORT-CHAIN DEHYDROGENASE/REDUCTASE FAMILY (AFU_ORTHOLOGUE AFUA_5G02870)"/>
    <property type="match status" value="1"/>
</dbReference>